<dbReference type="GO" id="GO:0016616">
    <property type="term" value="F:oxidoreductase activity, acting on the CH-OH group of donors, NAD or NADP as acceptor"/>
    <property type="evidence" value="ECO:0007669"/>
    <property type="project" value="InterPro"/>
</dbReference>
<evidence type="ECO:0000256" key="2">
    <source>
        <dbReference type="ARBA" id="ARBA00023027"/>
    </source>
</evidence>
<organism evidence="4 5">
    <name type="scientific">Agrilactobacillus composti DSM 18527 = JCM 14202</name>
    <dbReference type="NCBI Taxonomy" id="1423734"/>
    <lineage>
        <taxon>Bacteria</taxon>
        <taxon>Bacillati</taxon>
        <taxon>Bacillota</taxon>
        <taxon>Bacilli</taxon>
        <taxon>Lactobacillales</taxon>
        <taxon>Lactobacillaceae</taxon>
        <taxon>Agrilactobacillus</taxon>
    </lineage>
</organism>
<dbReference type="PANTHER" id="PTHR43333:SF1">
    <property type="entry name" value="D-ISOMER SPECIFIC 2-HYDROXYACID DEHYDROGENASE NAD-BINDING DOMAIN-CONTAINING PROTEIN"/>
    <property type="match status" value="1"/>
</dbReference>
<keyword evidence="1" id="KW-0560">Oxidoreductase</keyword>
<evidence type="ECO:0000259" key="3">
    <source>
        <dbReference type="Pfam" id="PF02826"/>
    </source>
</evidence>
<reference evidence="4 5" key="1">
    <citation type="journal article" date="2015" name="Genome Announc.">
        <title>Expanding the biotechnology potential of lactobacilli through comparative genomics of 213 strains and associated genera.</title>
        <authorList>
            <person name="Sun Z."/>
            <person name="Harris H.M."/>
            <person name="McCann A."/>
            <person name="Guo C."/>
            <person name="Argimon S."/>
            <person name="Zhang W."/>
            <person name="Yang X."/>
            <person name="Jeffery I.B."/>
            <person name="Cooney J.C."/>
            <person name="Kagawa T.F."/>
            <person name="Liu W."/>
            <person name="Song Y."/>
            <person name="Salvetti E."/>
            <person name="Wrobel A."/>
            <person name="Rasinkangas P."/>
            <person name="Parkhill J."/>
            <person name="Rea M.C."/>
            <person name="O'Sullivan O."/>
            <person name="Ritari J."/>
            <person name="Douillard F.P."/>
            <person name="Paul Ross R."/>
            <person name="Yang R."/>
            <person name="Briner A.E."/>
            <person name="Felis G.E."/>
            <person name="de Vos W.M."/>
            <person name="Barrangou R."/>
            <person name="Klaenhammer T.R."/>
            <person name="Caufield P.W."/>
            <person name="Cui Y."/>
            <person name="Zhang H."/>
            <person name="O'Toole P.W."/>
        </authorList>
    </citation>
    <scope>NUCLEOTIDE SEQUENCE [LARGE SCALE GENOMIC DNA]</scope>
    <source>
        <strain evidence="4 5">DSM 18527</strain>
    </source>
</reference>
<dbReference type="Pfam" id="PF02826">
    <property type="entry name" value="2-Hacid_dh_C"/>
    <property type="match status" value="1"/>
</dbReference>
<dbReference type="PROSITE" id="PS00065">
    <property type="entry name" value="D_2_HYDROXYACID_DH_1"/>
    <property type="match status" value="1"/>
</dbReference>
<dbReference type="GO" id="GO:0051287">
    <property type="term" value="F:NAD binding"/>
    <property type="evidence" value="ECO:0007669"/>
    <property type="project" value="InterPro"/>
</dbReference>
<dbReference type="EMBL" id="AZGA01000005">
    <property type="protein sequence ID" value="KRM36308.1"/>
    <property type="molecule type" value="Genomic_DNA"/>
</dbReference>
<accession>A0A0R1Y685</accession>
<dbReference type="PANTHER" id="PTHR43333">
    <property type="entry name" value="2-HACID_DH_C DOMAIN-CONTAINING PROTEIN"/>
    <property type="match status" value="1"/>
</dbReference>
<dbReference type="STRING" id="1423734.FC83_GL003063"/>
<feature type="domain" description="D-isomer specific 2-hydroxyacid dehydrogenase NAD-binding" evidence="3">
    <location>
        <begin position="104"/>
        <end position="280"/>
    </location>
</feature>
<name>A0A0R1Y685_9LACO</name>
<evidence type="ECO:0000313" key="4">
    <source>
        <dbReference type="EMBL" id="KRM36308.1"/>
    </source>
</evidence>
<comment type="caution">
    <text evidence="4">The sequence shown here is derived from an EMBL/GenBank/DDBJ whole genome shotgun (WGS) entry which is preliminary data.</text>
</comment>
<dbReference type="AlphaFoldDB" id="A0A0R1Y685"/>
<dbReference type="Gene3D" id="3.40.50.720">
    <property type="entry name" value="NAD(P)-binding Rossmann-like Domain"/>
    <property type="match status" value="2"/>
</dbReference>
<dbReference type="InterPro" id="IPR029752">
    <property type="entry name" value="D-isomer_DH_CS1"/>
</dbReference>
<dbReference type="eggNOG" id="COG0111">
    <property type="taxonomic scope" value="Bacteria"/>
</dbReference>
<proteinExistence type="predicted"/>
<dbReference type="SUPFAM" id="SSF51735">
    <property type="entry name" value="NAD(P)-binding Rossmann-fold domains"/>
    <property type="match status" value="1"/>
</dbReference>
<dbReference type="SUPFAM" id="SSF52283">
    <property type="entry name" value="Formate/glycerate dehydrogenase catalytic domain-like"/>
    <property type="match status" value="1"/>
</dbReference>
<sequence>MKLGLLFNITAAEHQQLAALPDLEIVDLPTANTDPKSWLDVDIIYGWNTFGDQLLQLPHNHLKWIQSISAGIDYMPLAAIKQQGILLTNTSGIHAEPIAEFVLGYLLAFSRGILASTQAQQQHRWVSDALRDQVFNLSHSTIAIFGTGHIGTRIAHYCHSFAMTTIGFNTAGHSAPEFDATFAAGANPSALQSAKFIVNALPLTAKTTGFFEQSFFEQLTGQPLFINVGRGPSVDTAALRGALDQHKLAGAVLDVLPDEPLAPDATLWDQPNLWLSPHISGGFEDYGAAAFAILFKNLQAYLADGQLIMNQVDLDKGY</sequence>
<protein>
    <submittedName>
        <fullName evidence="4">D-3-phosphoglycerate dehydrogenase</fullName>
    </submittedName>
</protein>
<dbReference type="Proteomes" id="UP000051236">
    <property type="component" value="Unassembled WGS sequence"/>
</dbReference>
<evidence type="ECO:0000313" key="5">
    <source>
        <dbReference type="Proteomes" id="UP000051236"/>
    </source>
</evidence>
<dbReference type="InterPro" id="IPR006140">
    <property type="entry name" value="D-isomer_DH_NAD-bd"/>
</dbReference>
<evidence type="ECO:0000256" key="1">
    <source>
        <dbReference type="ARBA" id="ARBA00023002"/>
    </source>
</evidence>
<dbReference type="InterPro" id="IPR036291">
    <property type="entry name" value="NAD(P)-bd_dom_sf"/>
</dbReference>
<keyword evidence="5" id="KW-1185">Reference proteome</keyword>
<dbReference type="RefSeq" id="WP_082622547.1">
    <property type="nucleotide sequence ID" value="NZ_AZGA01000005.1"/>
</dbReference>
<dbReference type="PATRIC" id="fig|1423734.3.peg.3112"/>
<keyword evidence="2" id="KW-0520">NAD</keyword>
<gene>
    <name evidence="4" type="ORF">FC83_GL003063</name>
</gene>